<dbReference type="RefSeq" id="WP_168009496.1">
    <property type="nucleotide sequence ID" value="NZ_JAATHJ010000044.1"/>
</dbReference>
<name>A0A969TYK2_9BACI</name>
<keyword evidence="2" id="KW-1185">Reference proteome</keyword>
<gene>
    <name evidence="1" type="ORF">HCN83_16890</name>
</gene>
<organism evidence="1 2">
    <name type="scientific">Alkalicoccus luteus</name>
    <dbReference type="NCBI Taxonomy" id="1237094"/>
    <lineage>
        <taxon>Bacteria</taxon>
        <taxon>Bacillati</taxon>
        <taxon>Bacillota</taxon>
        <taxon>Bacilli</taxon>
        <taxon>Bacillales</taxon>
        <taxon>Bacillaceae</taxon>
        <taxon>Alkalicoccus</taxon>
    </lineage>
</organism>
<dbReference type="EMBL" id="JAATHJ010000044">
    <property type="protein sequence ID" value="NJP39249.1"/>
    <property type="molecule type" value="Genomic_DNA"/>
</dbReference>
<proteinExistence type="predicted"/>
<dbReference type="Proteomes" id="UP000752012">
    <property type="component" value="Unassembled WGS sequence"/>
</dbReference>
<protein>
    <submittedName>
        <fullName evidence="1">Uncharacterized protein</fullName>
    </submittedName>
</protein>
<evidence type="ECO:0000313" key="2">
    <source>
        <dbReference type="Proteomes" id="UP000752012"/>
    </source>
</evidence>
<sequence>MRIFLMKVAMLVFLTGCGLGESVQDVQGSVYDIQEDIEIGVEYEVSDGDLDAHLYVTNHHTEAISFSGAQHIYWIELYENGETMDVDEQLIEGPGVGFTMDSGETIKGHELTNVSLGGGNEYEIGVHFDSLFRIGDNGEELELQFDVMEEIPLESEE</sequence>
<comment type="caution">
    <text evidence="1">The sequence shown here is derived from an EMBL/GenBank/DDBJ whole genome shotgun (WGS) entry which is preliminary data.</text>
</comment>
<accession>A0A969TYK2</accession>
<evidence type="ECO:0000313" key="1">
    <source>
        <dbReference type="EMBL" id="NJP39249.1"/>
    </source>
</evidence>
<dbReference type="AlphaFoldDB" id="A0A969TYK2"/>
<reference evidence="1 2" key="1">
    <citation type="submission" date="2020-03" db="EMBL/GenBank/DDBJ databases">
        <title>Assessment of the enzymatic potential of alkaline-tolerant lipase obtained from Bacillus luteus H11 (technogenic soil) for the bioremediation of saline soils contaminated with petroleum substances.</title>
        <authorList>
            <person name="Kalwasinska A."/>
        </authorList>
    </citation>
    <scope>NUCLEOTIDE SEQUENCE [LARGE SCALE GENOMIC DNA]</scope>
    <source>
        <strain evidence="1 2">H11</strain>
    </source>
</reference>